<dbReference type="GO" id="GO:0051231">
    <property type="term" value="P:spindle elongation"/>
    <property type="evidence" value="ECO:0007669"/>
    <property type="project" value="TreeGrafter"/>
</dbReference>
<keyword evidence="2" id="KW-1185">Reference proteome</keyword>
<accession>A0A8J5WRW8</accession>
<dbReference type="GO" id="GO:0007052">
    <property type="term" value="P:mitotic spindle organization"/>
    <property type="evidence" value="ECO:0007669"/>
    <property type="project" value="TreeGrafter"/>
</dbReference>
<evidence type="ECO:0000313" key="1">
    <source>
        <dbReference type="EMBL" id="KAG8096545.1"/>
    </source>
</evidence>
<evidence type="ECO:0008006" key="3">
    <source>
        <dbReference type="Google" id="ProtNLM"/>
    </source>
</evidence>
<comment type="caution">
    <text evidence="1">The sequence shown here is derived from an EMBL/GenBank/DDBJ whole genome shotgun (WGS) entry which is preliminary data.</text>
</comment>
<dbReference type="Proteomes" id="UP000729402">
    <property type="component" value="Unassembled WGS sequence"/>
</dbReference>
<dbReference type="GO" id="GO:0005875">
    <property type="term" value="C:microtubule associated complex"/>
    <property type="evidence" value="ECO:0007669"/>
    <property type="project" value="TreeGrafter"/>
</dbReference>
<dbReference type="OrthoDB" id="3176171at2759"/>
<dbReference type="InterPro" id="IPR027640">
    <property type="entry name" value="Kinesin-like_fam"/>
</dbReference>
<protein>
    <recommendedName>
        <fullName evidence="3">Kinesin motor domain-containing protein</fullName>
    </recommendedName>
</protein>
<gene>
    <name evidence="1" type="ORF">GUJ93_ZPchr0013g37383</name>
</gene>
<dbReference type="PANTHER" id="PTHR47969:SF6">
    <property type="entry name" value="KINESIN-LIKE PROTEIN KIN-4C"/>
    <property type="match status" value="1"/>
</dbReference>
<dbReference type="EMBL" id="JAAALK010000079">
    <property type="protein sequence ID" value="KAG8096545.1"/>
    <property type="molecule type" value="Genomic_DNA"/>
</dbReference>
<sequence length="103" mass="11082">MECSEVAPHQQKDSVKVVVIIRPLITPELLLDCTDCVTITPGEPQIFKEEVFDLLDASHAALRLDSGCVAKAAAPSRVPIQIRETVNGGICISICTILVILNS</sequence>
<dbReference type="GO" id="GO:0007018">
    <property type="term" value="P:microtubule-based movement"/>
    <property type="evidence" value="ECO:0007669"/>
    <property type="project" value="InterPro"/>
</dbReference>
<organism evidence="1 2">
    <name type="scientific">Zizania palustris</name>
    <name type="common">Northern wild rice</name>
    <dbReference type="NCBI Taxonomy" id="103762"/>
    <lineage>
        <taxon>Eukaryota</taxon>
        <taxon>Viridiplantae</taxon>
        <taxon>Streptophyta</taxon>
        <taxon>Embryophyta</taxon>
        <taxon>Tracheophyta</taxon>
        <taxon>Spermatophyta</taxon>
        <taxon>Magnoliopsida</taxon>
        <taxon>Liliopsida</taxon>
        <taxon>Poales</taxon>
        <taxon>Poaceae</taxon>
        <taxon>BOP clade</taxon>
        <taxon>Oryzoideae</taxon>
        <taxon>Oryzeae</taxon>
        <taxon>Zizaniinae</taxon>
        <taxon>Zizania</taxon>
    </lineage>
</organism>
<reference evidence="1" key="1">
    <citation type="journal article" date="2021" name="bioRxiv">
        <title>Whole Genome Assembly and Annotation of Northern Wild Rice, Zizania palustris L., Supports a Whole Genome Duplication in the Zizania Genus.</title>
        <authorList>
            <person name="Haas M."/>
            <person name="Kono T."/>
            <person name="Macchietto M."/>
            <person name="Millas R."/>
            <person name="McGilp L."/>
            <person name="Shao M."/>
            <person name="Duquette J."/>
            <person name="Hirsch C.N."/>
            <person name="Kimball J."/>
        </authorList>
    </citation>
    <scope>NUCLEOTIDE SEQUENCE</scope>
    <source>
        <tissue evidence="1">Fresh leaf tissue</tissue>
    </source>
</reference>
<proteinExistence type="predicted"/>
<reference evidence="1" key="2">
    <citation type="submission" date="2021-02" db="EMBL/GenBank/DDBJ databases">
        <authorList>
            <person name="Kimball J.A."/>
            <person name="Haas M.W."/>
            <person name="Macchietto M."/>
            <person name="Kono T."/>
            <person name="Duquette J."/>
            <person name="Shao M."/>
        </authorList>
    </citation>
    <scope>NUCLEOTIDE SEQUENCE</scope>
    <source>
        <tissue evidence="1">Fresh leaf tissue</tissue>
    </source>
</reference>
<dbReference type="PANTHER" id="PTHR47969">
    <property type="entry name" value="CHROMOSOME-ASSOCIATED KINESIN KIF4A-RELATED"/>
    <property type="match status" value="1"/>
</dbReference>
<name>A0A8J5WRW8_ZIZPA</name>
<evidence type="ECO:0000313" key="2">
    <source>
        <dbReference type="Proteomes" id="UP000729402"/>
    </source>
</evidence>
<dbReference type="AlphaFoldDB" id="A0A8J5WRW8"/>
<dbReference type="GO" id="GO:0003777">
    <property type="term" value="F:microtubule motor activity"/>
    <property type="evidence" value="ECO:0007669"/>
    <property type="project" value="InterPro"/>
</dbReference>